<keyword evidence="7 12" id="KW-0560">Oxidoreductase</keyword>
<dbReference type="InterPro" id="IPR050295">
    <property type="entry name" value="Plant_2OG-oxidoreductases"/>
</dbReference>
<dbReference type="Gene3D" id="2.60.120.330">
    <property type="entry name" value="B-lactam Antibiotic, Isopenicillin N Synthase, Chain"/>
    <property type="match status" value="1"/>
</dbReference>
<proteinExistence type="inferred from homology"/>
<dbReference type="InterPro" id="IPR027443">
    <property type="entry name" value="IPNS-like_sf"/>
</dbReference>
<dbReference type="InterPro" id="IPR026992">
    <property type="entry name" value="DIOX_N"/>
</dbReference>
<dbReference type="PROSITE" id="PS51471">
    <property type="entry name" value="FE2OG_OXY"/>
    <property type="match status" value="1"/>
</dbReference>
<sequence>MAAPESAARVAEAAAEWGLFQVVNQGVPAAAVAELQRVGREFFALPQEEKARYAMDASSGKMEGYGSKLQKDLEGKKAWADFFFHNVAPPAMVNHDIWPSHPAGYREANEEYCKHMQRLARKLFEHLSTALGLDGGAMWEAFGGDELVFLHKINFYPPCPEPELTLGVAPHTDMSTFTVLVPNDVQGLQVFKDGHWYDVKYVPDALIIHIGDQIEILSNGRYKAVLHRTTVDKDRTRMSWPVFVEPPPEHVVGPHPQLVTDGSPAKYKAKKFKDYRHCKINKLPM</sequence>
<dbReference type="InterPro" id="IPR044861">
    <property type="entry name" value="IPNS-like_FE2OG_OXY"/>
</dbReference>
<gene>
    <name evidence="14" type="ORF">OsJ_08510</name>
</gene>
<evidence type="ECO:0000313" key="14">
    <source>
        <dbReference type="EMBL" id="EAZ24739.1"/>
    </source>
</evidence>
<dbReference type="AlphaFoldDB" id="A3ABQ0"/>
<evidence type="ECO:0000256" key="2">
    <source>
        <dbReference type="ARBA" id="ARBA00004935"/>
    </source>
</evidence>
<dbReference type="FunFam" id="2.60.120.330:FF:000009">
    <property type="entry name" value="Flavonol synthase"/>
    <property type="match status" value="1"/>
</dbReference>
<reference evidence="14" key="1">
    <citation type="journal article" date="2005" name="PLoS Biol.">
        <title>The genomes of Oryza sativa: a history of duplications.</title>
        <authorList>
            <person name="Yu J."/>
            <person name="Wang J."/>
            <person name="Lin W."/>
            <person name="Li S."/>
            <person name="Li H."/>
            <person name="Zhou J."/>
            <person name="Ni P."/>
            <person name="Dong W."/>
            <person name="Hu S."/>
            <person name="Zeng C."/>
            <person name="Zhang J."/>
            <person name="Zhang Y."/>
            <person name="Li R."/>
            <person name="Xu Z."/>
            <person name="Li S."/>
            <person name="Li X."/>
            <person name="Zheng H."/>
            <person name="Cong L."/>
            <person name="Lin L."/>
            <person name="Yin J."/>
            <person name="Geng J."/>
            <person name="Li G."/>
            <person name="Shi J."/>
            <person name="Liu J."/>
            <person name="Lv H."/>
            <person name="Li J."/>
            <person name="Wang J."/>
            <person name="Deng Y."/>
            <person name="Ran L."/>
            <person name="Shi X."/>
            <person name="Wang X."/>
            <person name="Wu Q."/>
            <person name="Li C."/>
            <person name="Ren X."/>
            <person name="Wang J."/>
            <person name="Wang X."/>
            <person name="Li D."/>
            <person name="Liu D."/>
            <person name="Zhang X."/>
            <person name="Ji Z."/>
            <person name="Zhao W."/>
            <person name="Sun Y."/>
            <person name="Zhang Z."/>
            <person name="Bao J."/>
            <person name="Han Y."/>
            <person name="Dong L."/>
            <person name="Ji J."/>
            <person name="Chen P."/>
            <person name="Wu S."/>
            <person name="Liu J."/>
            <person name="Xiao Y."/>
            <person name="Bu D."/>
            <person name="Tan J."/>
            <person name="Yang L."/>
            <person name="Ye C."/>
            <person name="Zhang J."/>
            <person name="Xu J."/>
            <person name="Zhou Y."/>
            <person name="Yu Y."/>
            <person name="Zhang B."/>
            <person name="Zhuang S."/>
            <person name="Wei H."/>
            <person name="Liu B."/>
            <person name="Lei M."/>
            <person name="Yu H."/>
            <person name="Li Y."/>
            <person name="Xu H."/>
            <person name="Wei S."/>
            <person name="He X."/>
            <person name="Fang L."/>
            <person name="Zhang Z."/>
            <person name="Zhang Y."/>
            <person name="Huang X."/>
            <person name="Su Z."/>
            <person name="Tong W."/>
            <person name="Li J."/>
            <person name="Tong Z."/>
            <person name="Li S."/>
            <person name="Ye J."/>
            <person name="Wang L."/>
            <person name="Fang L."/>
            <person name="Lei T."/>
            <person name="Chen C."/>
            <person name="Chen H."/>
            <person name="Xu Z."/>
            <person name="Li H."/>
            <person name="Huang H."/>
            <person name="Zhang F."/>
            <person name="Xu H."/>
            <person name="Li N."/>
            <person name="Zhao C."/>
            <person name="Li S."/>
            <person name="Dong L."/>
            <person name="Huang Y."/>
            <person name="Li L."/>
            <person name="Xi Y."/>
            <person name="Qi Q."/>
            <person name="Li W."/>
            <person name="Zhang B."/>
            <person name="Hu W."/>
            <person name="Zhang Y."/>
            <person name="Tian X."/>
            <person name="Jiao Y."/>
            <person name="Liang X."/>
            <person name="Jin J."/>
            <person name="Gao L."/>
            <person name="Zheng W."/>
            <person name="Hao B."/>
            <person name="Liu S."/>
            <person name="Wang W."/>
            <person name="Yuan L."/>
            <person name="Cao M."/>
            <person name="McDermott J."/>
            <person name="Samudrala R."/>
            <person name="Wang J."/>
            <person name="Wong G.K."/>
            <person name="Yang H."/>
        </authorList>
    </citation>
    <scope>NUCLEOTIDE SEQUENCE [LARGE SCALE GENOMIC DNA]</scope>
</reference>
<dbReference type="GO" id="GO:0046148">
    <property type="term" value="P:pigment biosynthetic process"/>
    <property type="evidence" value="ECO:0007669"/>
    <property type="project" value="UniProtKB-ARBA"/>
</dbReference>
<evidence type="ECO:0000256" key="8">
    <source>
        <dbReference type="ARBA" id="ARBA00023004"/>
    </source>
</evidence>
<comment type="cofactor">
    <cofactor evidence="1">
        <name>L-ascorbate</name>
        <dbReference type="ChEBI" id="CHEBI:38290"/>
    </cofactor>
</comment>
<evidence type="ECO:0000256" key="12">
    <source>
        <dbReference type="RuleBase" id="RU003682"/>
    </source>
</evidence>
<dbReference type="GO" id="GO:0050589">
    <property type="term" value="F:leucocyanidin oxygenase activity"/>
    <property type="evidence" value="ECO:0007669"/>
    <property type="project" value="UniProtKB-EC"/>
</dbReference>
<evidence type="ECO:0000256" key="7">
    <source>
        <dbReference type="ARBA" id="ARBA00023002"/>
    </source>
</evidence>
<evidence type="ECO:0000256" key="3">
    <source>
        <dbReference type="ARBA" id="ARBA00008056"/>
    </source>
</evidence>
<dbReference type="SUPFAM" id="SSF51197">
    <property type="entry name" value="Clavaminate synthase-like"/>
    <property type="match status" value="1"/>
</dbReference>
<organism evidence="14">
    <name type="scientific">Oryza sativa subsp. japonica</name>
    <name type="common">Rice</name>
    <dbReference type="NCBI Taxonomy" id="39947"/>
    <lineage>
        <taxon>Eukaryota</taxon>
        <taxon>Viridiplantae</taxon>
        <taxon>Streptophyta</taxon>
        <taxon>Embryophyta</taxon>
        <taxon>Tracheophyta</taxon>
        <taxon>Spermatophyta</taxon>
        <taxon>Magnoliopsida</taxon>
        <taxon>Liliopsida</taxon>
        <taxon>Poales</taxon>
        <taxon>Poaceae</taxon>
        <taxon>BOP clade</taxon>
        <taxon>Oryzoideae</taxon>
        <taxon>Oryzeae</taxon>
        <taxon>Oryzinae</taxon>
        <taxon>Oryza</taxon>
        <taxon>Oryza sativa</taxon>
    </lineage>
</organism>
<comment type="catalytic activity">
    <reaction evidence="11">
        <text>a (2R,3S,4S)-leucoanthocyanidin + 2-oxoglutarate + O2 = a 4-H-anthocyanidin with a 3-hydroxy group + succinate + CO2 + 2 H2O</text>
        <dbReference type="Rhea" id="RHEA:54432"/>
        <dbReference type="ChEBI" id="CHEBI:15377"/>
        <dbReference type="ChEBI" id="CHEBI:15379"/>
        <dbReference type="ChEBI" id="CHEBI:16526"/>
        <dbReference type="ChEBI" id="CHEBI:16810"/>
        <dbReference type="ChEBI" id="CHEBI:30031"/>
        <dbReference type="ChEBI" id="CHEBI:138176"/>
        <dbReference type="ChEBI" id="CHEBI:138177"/>
        <dbReference type="EC" id="1.14.20.4"/>
    </reaction>
</comment>
<evidence type="ECO:0000256" key="10">
    <source>
        <dbReference type="ARBA" id="ARBA00039062"/>
    </source>
</evidence>
<dbReference type="EC" id="1.14.20.4" evidence="10"/>
<keyword evidence="8 12" id="KW-0408">Iron</keyword>
<evidence type="ECO:0000256" key="11">
    <source>
        <dbReference type="ARBA" id="ARBA00052206"/>
    </source>
</evidence>
<dbReference type="GO" id="GO:0009813">
    <property type="term" value="P:flavonoid biosynthetic process"/>
    <property type="evidence" value="ECO:0007669"/>
    <property type="project" value="UniProtKB-KW"/>
</dbReference>
<evidence type="ECO:0000256" key="9">
    <source>
        <dbReference type="ARBA" id="ARBA00023241"/>
    </source>
</evidence>
<dbReference type="Proteomes" id="UP000007752">
    <property type="component" value="Chromosome 2"/>
</dbReference>
<evidence type="ECO:0000256" key="5">
    <source>
        <dbReference type="ARBA" id="ARBA00022896"/>
    </source>
</evidence>
<evidence type="ECO:0000256" key="1">
    <source>
        <dbReference type="ARBA" id="ARBA00001961"/>
    </source>
</evidence>
<protein>
    <recommendedName>
        <fullName evidence="10">anthocyanidin synthase</fullName>
        <ecNumber evidence="10">1.14.20.4</ecNumber>
    </recommendedName>
</protein>
<name>A3ABQ0_ORYSJ</name>
<dbReference type="InterPro" id="IPR005123">
    <property type="entry name" value="Oxoglu/Fe-dep_dioxygenase_dom"/>
</dbReference>
<keyword evidence="5" id="KW-0847">Vitamin C</keyword>
<accession>A3ABQ0</accession>
<dbReference type="GO" id="GO:0031418">
    <property type="term" value="F:L-ascorbic acid binding"/>
    <property type="evidence" value="ECO:0007669"/>
    <property type="project" value="UniProtKB-KW"/>
</dbReference>
<comment type="similarity">
    <text evidence="3 12">Belongs to the iron/ascorbate-dependent oxidoreductase family.</text>
</comment>
<keyword evidence="4 12" id="KW-0479">Metal-binding</keyword>
<dbReference type="Pfam" id="PF14226">
    <property type="entry name" value="DIOX_N"/>
    <property type="match status" value="1"/>
</dbReference>
<evidence type="ECO:0000256" key="6">
    <source>
        <dbReference type="ARBA" id="ARBA00022964"/>
    </source>
</evidence>
<keyword evidence="6" id="KW-0223">Dioxygenase</keyword>
<dbReference type="GO" id="GO:0046872">
    <property type="term" value="F:metal ion binding"/>
    <property type="evidence" value="ECO:0007669"/>
    <property type="project" value="UniProtKB-KW"/>
</dbReference>
<keyword evidence="9" id="KW-0284">Flavonoid biosynthesis</keyword>
<evidence type="ECO:0000256" key="4">
    <source>
        <dbReference type="ARBA" id="ARBA00022723"/>
    </source>
</evidence>
<reference evidence="14" key="2">
    <citation type="submission" date="2008-12" db="EMBL/GenBank/DDBJ databases">
        <title>Improved gene annotation of the rice (Oryza sativa) genomes.</title>
        <authorList>
            <person name="Wang J."/>
            <person name="Li R."/>
            <person name="Fan W."/>
            <person name="Huang Q."/>
            <person name="Zhang J."/>
            <person name="Zhou Y."/>
            <person name="Hu Y."/>
            <person name="Zi S."/>
            <person name="Li J."/>
            <person name="Ni P."/>
            <person name="Zheng H."/>
            <person name="Zhang Y."/>
            <person name="Zhao M."/>
            <person name="Hao Q."/>
            <person name="McDermott J."/>
            <person name="Samudrala R."/>
            <person name="Kristiansen K."/>
            <person name="Wong G.K.-S."/>
        </authorList>
    </citation>
    <scope>NUCLEOTIDE SEQUENCE</scope>
</reference>
<comment type="pathway">
    <text evidence="2">Pigment biosynthesis; anthocyanin biosynthesis.</text>
</comment>
<dbReference type="PANTHER" id="PTHR47991">
    <property type="entry name" value="OXOGLUTARATE/IRON-DEPENDENT DIOXYGENASE"/>
    <property type="match status" value="1"/>
</dbReference>
<dbReference type="EMBL" id="CM000139">
    <property type="protein sequence ID" value="EAZ24739.1"/>
    <property type="molecule type" value="Genomic_DNA"/>
</dbReference>
<dbReference type="Pfam" id="PF03171">
    <property type="entry name" value="2OG-FeII_Oxy"/>
    <property type="match status" value="1"/>
</dbReference>
<feature type="domain" description="Fe2OG dioxygenase" evidence="13">
    <location>
        <begin position="145"/>
        <end position="246"/>
    </location>
</feature>
<evidence type="ECO:0000259" key="13">
    <source>
        <dbReference type="PROSITE" id="PS51471"/>
    </source>
</evidence>